<dbReference type="Pfam" id="PF00425">
    <property type="entry name" value="Chorismate_bind"/>
    <property type="match status" value="1"/>
</dbReference>
<dbReference type="PRINTS" id="PR00095">
    <property type="entry name" value="ANTSNTHASEI"/>
</dbReference>
<dbReference type="GO" id="GO:0000162">
    <property type="term" value="P:L-tryptophan biosynthetic process"/>
    <property type="evidence" value="ECO:0007669"/>
    <property type="project" value="TreeGrafter"/>
</dbReference>
<dbReference type="Proteomes" id="UP001222373">
    <property type="component" value="Chromosome"/>
</dbReference>
<name>A0AAX3N896_9PROT</name>
<evidence type="ECO:0000313" key="2">
    <source>
        <dbReference type="EMBL" id="WDI79253.1"/>
    </source>
</evidence>
<organism evidence="2 3">
    <name type="scientific">Candidatus Vidania fulgoroideorum</name>
    <dbReference type="NCBI Taxonomy" id="881286"/>
    <lineage>
        <taxon>Bacteria</taxon>
        <taxon>Pseudomonadati</taxon>
        <taxon>Pseudomonadota</taxon>
        <taxon>Betaproteobacteria</taxon>
        <taxon>Candidatus Vidania</taxon>
    </lineage>
</organism>
<protein>
    <submittedName>
        <fullName evidence="2">Chorismate-binding protein</fullName>
    </submittedName>
</protein>
<dbReference type="Gene3D" id="3.60.120.10">
    <property type="entry name" value="Anthranilate synthase"/>
    <property type="match status" value="1"/>
</dbReference>
<sequence>MKRSIFLIKIFKTKKKKYLYNNINVKRDFFLFESKIKKNISLYYKFCSLILKDKKINGNFVKENFKNFLSMKGINLCYFSYESSSYYKKKKFNNILSKTIFLKSFKKIVFDKSNFNLIFFFKIKNTKKEIKKSLIEVKMFLNKNKKNNIKCKKKKILFKLNKKYYKNFYKIKRLINLGEIMQVQLSNKFFIKKKIDKIEMYKKISKYCYKEQIYFFSYKKKYLIINSPETFLKNSNFLEMFPIAGTIKRGEDIISDKILERKLIKDIKENSEHNMLIDMTRNDLSSISNNIFNKEIISCKKIEKFFFLQHIVSKIKTHKNNNFFKSVFKTFPSGTLTGAPKIKAMKIIKKMENFCREFYGGIIGFYKKNFFNLTIIIRTILLKKNNIFIHAASGIVKDSLINKEKKEIKNKIKNITNIVSLI</sequence>
<dbReference type="PANTHER" id="PTHR11236">
    <property type="entry name" value="AMINOBENZOATE/ANTHRANILATE SYNTHASE"/>
    <property type="match status" value="1"/>
</dbReference>
<gene>
    <name evidence="2" type="ORF">ONB67_00025</name>
</gene>
<dbReference type="EMBL" id="CP110500">
    <property type="protein sequence ID" value="WDI79253.1"/>
    <property type="molecule type" value="Genomic_DNA"/>
</dbReference>
<dbReference type="SUPFAM" id="SSF56322">
    <property type="entry name" value="ADC synthase"/>
    <property type="match status" value="1"/>
</dbReference>
<evidence type="ECO:0000313" key="3">
    <source>
        <dbReference type="Proteomes" id="UP001222373"/>
    </source>
</evidence>
<proteinExistence type="predicted"/>
<feature type="domain" description="Chorismate-utilising enzyme C-terminal" evidence="1">
    <location>
        <begin position="162"/>
        <end position="411"/>
    </location>
</feature>
<dbReference type="InterPro" id="IPR005801">
    <property type="entry name" value="ADC_synthase"/>
</dbReference>
<dbReference type="PANTHER" id="PTHR11236:SF9">
    <property type="entry name" value="ANTHRANILATE SYNTHASE COMPONENT 1"/>
    <property type="match status" value="1"/>
</dbReference>
<reference evidence="2" key="1">
    <citation type="submission" date="2022-11" db="EMBL/GenBank/DDBJ databases">
        <title>Genomic comparisons reveal selection pressure and functional variation between nutritional endosymbionts of cave-adapted and epigean Hawaiian planthoppers.</title>
        <authorList>
            <person name="Gossett J.M."/>
            <person name="Porter M.L."/>
            <person name="Vasquez Y."/>
            <person name="Bennett G.M."/>
            <person name="Chong R.A."/>
        </authorList>
    </citation>
    <scope>NUCLEOTIDE SEQUENCE</scope>
    <source>
        <strain evidence="2">OPOL2</strain>
    </source>
</reference>
<evidence type="ECO:0000259" key="1">
    <source>
        <dbReference type="Pfam" id="PF00425"/>
    </source>
</evidence>
<accession>A0AAX3N896</accession>
<dbReference type="InterPro" id="IPR019999">
    <property type="entry name" value="Anth_synth_I-like"/>
</dbReference>
<dbReference type="AlphaFoldDB" id="A0AAX3N896"/>
<dbReference type="InterPro" id="IPR015890">
    <property type="entry name" value="Chorismate_C"/>
</dbReference>